<dbReference type="AlphaFoldDB" id="A0A839E4T9"/>
<name>A0A839E4T9_9PSEU</name>
<reference evidence="2 3" key="1">
    <citation type="submission" date="2020-07" db="EMBL/GenBank/DDBJ databases">
        <title>Sequencing the genomes of 1000 actinobacteria strains.</title>
        <authorList>
            <person name="Klenk H.-P."/>
        </authorList>
    </citation>
    <scope>NUCLEOTIDE SEQUENCE [LARGE SCALE GENOMIC DNA]</scope>
    <source>
        <strain evidence="2 3">DSM 45975</strain>
    </source>
</reference>
<organism evidence="2 3">
    <name type="scientific">Halosaccharopolyspora lacisalsi</name>
    <dbReference type="NCBI Taxonomy" id="1000566"/>
    <lineage>
        <taxon>Bacteria</taxon>
        <taxon>Bacillati</taxon>
        <taxon>Actinomycetota</taxon>
        <taxon>Actinomycetes</taxon>
        <taxon>Pseudonocardiales</taxon>
        <taxon>Pseudonocardiaceae</taxon>
        <taxon>Halosaccharopolyspora</taxon>
    </lineage>
</organism>
<evidence type="ECO:0000256" key="1">
    <source>
        <dbReference type="SAM" id="MobiDB-lite"/>
    </source>
</evidence>
<dbReference type="EMBL" id="JACGWZ010000006">
    <property type="protein sequence ID" value="MBA8826845.1"/>
    <property type="molecule type" value="Genomic_DNA"/>
</dbReference>
<proteinExistence type="predicted"/>
<gene>
    <name evidence="2" type="ORF">FHX42_004224</name>
</gene>
<keyword evidence="3" id="KW-1185">Reference proteome</keyword>
<evidence type="ECO:0000313" key="3">
    <source>
        <dbReference type="Proteomes" id="UP000569329"/>
    </source>
</evidence>
<dbReference type="Proteomes" id="UP000569329">
    <property type="component" value="Unassembled WGS sequence"/>
</dbReference>
<feature type="region of interest" description="Disordered" evidence="1">
    <location>
        <begin position="184"/>
        <end position="203"/>
    </location>
</feature>
<comment type="caution">
    <text evidence="2">The sequence shown here is derived from an EMBL/GenBank/DDBJ whole genome shotgun (WGS) entry which is preliminary data.</text>
</comment>
<evidence type="ECO:0000313" key="2">
    <source>
        <dbReference type="EMBL" id="MBA8826845.1"/>
    </source>
</evidence>
<accession>A0A839E4T9</accession>
<protein>
    <submittedName>
        <fullName evidence="2">Uncharacterized protein</fullName>
    </submittedName>
</protein>
<feature type="compositionally biased region" description="Pro residues" evidence="1">
    <location>
        <begin position="192"/>
        <end position="203"/>
    </location>
</feature>
<sequence length="465" mass="50854">MALMRLVFSADEAEQYSAARDELLESVAEWARRSGREGDSFALMAALDGKYDRDGRLDRWRSADLRALLLEWFPRKAALSLPECGGVVPTLHALVDFLGQRRWLGSGSAPVAELHATIDENQRAFLDAMADERNYDIGKFWTTRMIEHGVDPEDQDAVRRFIDAVHSGEVTVDQSVLDEIMRRRESEADPVPSGPELPEPAPVRLPPEPELIEAARAADIVARLRTFAGWLGTGRTLTRTGRLTVAQGRELAESLGVDRSAPAKTRSSASLPQVSLTVAWAKKAGIARTVKGKLVPVKKAAPLLDKPLELWGRAFDAFGKLGVDLCDSGSASLLACSFDEVLPVLWWGLYSGGESPLPEELLHLAVRDTLVATFDLGEAEAVSDARQHLWRQDLARMLDALRDLGAVTRWDSADPADRAKIAEISGRDDPSITLVRPAPLGLWKINGMLRDQGFSAPVEGEATTA</sequence>